<feature type="coiled-coil region" evidence="1">
    <location>
        <begin position="458"/>
        <end position="531"/>
    </location>
</feature>
<feature type="compositionally biased region" description="Basic and acidic residues" evidence="2">
    <location>
        <begin position="288"/>
        <end position="428"/>
    </location>
</feature>
<dbReference type="AlphaFoldDB" id="T0QTQ5"/>
<feature type="compositionally biased region" description="Basic and acidic residues" evidence="2">
    <location>
        <begin position="180"/>
        <end position="214"/>
    </location>
</feature>
<keyword evidence="4" id="KW-1185">Reference proteome</keyword>
<name>T0QTQ5_SAPDV</name>
<feature type="compositionally biased region" description="Polar residues" evidence="2">
    <location>
        <begin position="568"/>
        <end position="579"/>
    </location>
</feature>
<organism evidence="3 4">
    <name type="scientific">Saprolegnia diclina (strain VS20)</name>
    <dbReference type="NCBI Taxonomy" id="1156394"/>
    <lineage>
        <taxon>Eukaryota</taxon>
        <taxon>Sar</taxon>
        <taxon>Stramenopiles</taxon>
        <taxon>Oomycota</taxon>
        <taxon>Saprolegniomycetes</taxon>
        <taxon>Saprolegniales</taxon>
        <taxon>Saprolegniaceae</taxon>
        <taxon>Saprolegnia</taxon>
    </lineage>
</organism>
<dbReference type="OrthoDB" id="200110at2759"/>
<accession>T0QTQ5</accession>
<evidence type="ECO:0000313" key="3">
    <source>
        <dbReference type="EMBL" id="EQC41544.1"/>
    </source>
</evidence>
<evidence type="ECO:0000256" key="1">
    <source>
        <dbReference type="SAM" id="Coils"/>
    </source>
</evidence>
<reference evidence="3 4" key="1">
    <citation type="submission" date="2012-04" db="EMBL/GenBank/DDBJ databases">
        <title>The Genome Sequence of Saprolegnia declina VS20.</title>
        <authorList>
            <consortium name="The Broad Institute Genome Sequencing Platform"/>
            <person name="Russ C."/>
            <person name="Nusbaum C."/>
            <person name="Tyler B."/>
            <person name="van West P."/>
            <person name="Dieguez-Uribeondo J."/>
            <person name="de Bruijn I."/>
            <person name="Tripathy S."/>
            <person name="Jiang R."/>
            <person name="Young S.K."/>
            <person name="Zeng Q."/>
            <person name="Gargeya S."/>
            <person name="Fitzgerald M."/>
            <person name="Haas B."/>
            <person name="Abouelleil A."/>
            <person name="Alvarado L."/>
            <person name="Arachchi H.M."/>
            <person name="Berlin A."/>
            <person name="Chapman S.B."/>
            <person name="Goldberg J."/>
            <person name="Griggs A."/>
            <person name="Gujja S."/>
            <person name="Hansen M."/>
            <person name="Howarth C."/>
            <person name="Imamovic A."/>
            <person name="Larimer J."/>
            <person name="McCowen C."/>
            <person name="Montmayeur A."/>
            <person name="Murphy C."/>
            <person name="Neiman D."/>
            <person name="Pearson M."/>
            <person name="Priest M."/>
            <person name="Roberts A."/>
            <person name="Saif S."/>
            <person name="Shea T."/>
            <person name="Sisk P."/>
            <person name="Sykes S."/>
            <person name="Wortman J."/>
            <person name="Nusbaum C."/>
            <person name="Birren B."/>
        </authorList>
    </citation>
    <scope>NUCLEOTIDE SEQUENCE [LARGE SCALE GENOMIC DNA]</scope>
    <source>
        <strain evidence="3 4">VS20</strain>
    </source>
</reference>
<dbReference type="GeneID" id="19942233"/>
<dbReference type="InParanoid" id="T0QTQ5"/>
<feature type="region of interest" description="Disordered" evidence="2">
    <location>
        <begin position="568"/>
        <end position="625"/>
    </location>
</feature>
<gene>
    <name evidence="3" type="ORF">SDRG_01506</name>
</gene>
<dbReference type="VEuPathDB" id="FungiDB:SDRG_01506"/>
<dbReference type="EMBL" id="JH767134">
    <property type="protein sequence ID" value="EQC41544.1"/>
    <property type="molecule type" value="Genomic_DNA"/>
</dbReference>
<feature type="compositionally biased region" description="Basic residues" evidence="2">
    <location>
        <begin position="600"/>
        <end position="612"/>
    </location>
</feature>
<keyword evidence="1" id="KW-0175">Coiled coil</keyword>
<dbReference type="PANTHER" id="PTHR38019">
    <property type="entry name" value="KDA ANTIGEN P200, PUTATIVE-RELATED"/>
    <property type="match status" value="1"/>
</dbReference>
<feature type="region of interest" description="Disordered" evidence="2">
    <location>
        <begin position="173"/>
        <end position="216"/>
    </location>
</feature>
<feature type="compositionally biased region" description="Basic and acidic residues" evidence="2">
    <location>
        <begin position="241"/>
        <end position="269"/>
    </location>
</feature>
<protein>
    <submittedName>
        <fullName evidence="3">Uncharacterized protein</fullName>
    </submittedName>
</protein>
<feature type="compositionally biased region" description="Polar residues" evidence="2">
    <location>
        <begin position="271"/>
        <end position="287"/>
    </location>
</feature>
<evidence type="ECO:0000313" key="4">
    <source>
        <dbReference type="Proteomes" id="UP000030762"/>
    </source>
</evidence>
<sequence length="747" mass="87829">MTGDALPEPVVITIDDFDEDASSDGELLNSPRSLEACCEVGVTPAELLRRPLSYFERPHDAASLTLKRAERYERHREQLLGQVRDVRRALLQTKKLLPSSPGKSMIVASHSLSPSKKTRIYASLPTEHATNGGIFESTMLETERRRLEKIQQRQLMEMQQLMHMEMKRAEMDAAMQQAAETRKKRDEAIERDKARRAKDADDARRRREAEKAAQEADAILQQKRLAQKDYEETQRRKAFEIQEAKARKAEAAHRERERQRKQDEHHEMTQEILTELQQQAMARTQDMNVREQRRREKLEKARDDRARQVHEKAQRNKARIEHVLSDKERLAEEQRLALERRQAESERRRQQHEHDMQLRKQEQAELEEARRAMEAEIRDNQRLAEEERRRKLLDAETEAEYRLRKREEAKERERKEKQKEDERRQDERARVAARMREVEEVRATTVLHKTVEKGRRTETVQEKRRAELRNKLEDAKLREEEIARALERQARKDDYHRSLLQAKLQADHERAEALRRQKNTLLKQRQIAQQKANVQRHEILDSFHRMKVTKKFDLSKLASKNGIDLSVHQSQRVPTTTSDDIVKSLDGRPPSASAPNRIPVRPKRPATAKARKPPPATASSTCRERYISRRISRYPRHEAAAPSSPPPITSVPLEVSNEDAVRDQLDQFRRRQNQELLHVLEEEQAAEEQREIILRNAADASERRRLERIFGVERNMASERIMRLTEEHEIMFTQRMADLNVHCSSSS</sequence>
<evidence type="ECO:0000256" key="2">
    <source>
        <dbReference type="SAM" id="MobiDB-lite"/>
    </source>
</evidence>
<dbReference type="Proteomes" id="UP000030762">
    <property type="component" value="Unassembled WGS sequence"/>
</dbReference>
<proteinExistence type="predicted"/>
<dbReference type="PANTHER" id="PTHR38019:SF1">
    <property type="entry name" value="N-ACETYLTRANSFERASE DOMAIN-CONTAINING PROTEIN"/>
    <property type="match status" value="1"/>
</dbReference>
<dbReference type="STRING" id="1156394.T0QTQ5"/>
<dbReference type="OMA" id="FYKMKVT"/>
<dbReference type="RefSeq" id="XP_008605258.1">
    <property type="nucleotide sequence ID" value="XM_008607036.1"/>
</dbReference>
<dbReference type="eggNOG" id="ENOG502RFN6">
    <property type="taxonomic scope" value="Eukaryota"/>
</dbReference>
<feature type="region of interest" description="Disordered" evidence="2">
    <location>
        <begin position="241"/>
        <end position="428"/>
    </location>
</feature>
<feature type="coiled-coil region" evidence="1">
    <location>
        <begin position="669"/>
        <end position="703"/>
    </location>
</feature>